<reference evidence="1 2" key="1">
    <citation type="submission" date="2017-11" db="EMBL/GenBank/DDBJ databases">
        <title>De-novo sequencing of pomegranate (Punica granatum L.) genome.</title>
        <authorList>
            <person name="Akparov Z."/>
            <person name="Amiraslanov A."/>
            <person name="Hajiyeva S."/>
            <person name="Abbasov M."/>
            <person name="Kaur K."/>
            <person name="Hamwieh A."/>
            <person name="Solovyev V."/>
            <person name="Salamov A."/>
            <person name="Braich B."/>
            <person name="Kosarev P."/>
            <person name="Mahmoud A."/>
            <person name="Hajiyev E."/>
            <person name="Babayeva S."/>
            <person name="Izzatullayeva V."/>
            <person name="Mammadov A."/>
            <person name="Mammadov A."/>
            <person name="Sharifova S."/>
            <person name="Ojaghi J."/>
            <person name="Eynullazada K."/>
            <person name="Bayramov B."/>
            <person name="Abdulazimova A."/>
            <person name="Shahmuradov I."/>
        </authorList>
    </citation>
    <scope>NUCLEOTIDE SEQUENCE [LARGE SCALE GENOMIC DNA]</scope>
    <source>
        <strain evidence="2">cv. AG2017</strain>
        <tissue evidence="1">Leaf</tissue>
    </source>
</reference>
<comment type="caution">
    <text evidence="1">The sequence shown here is derived from an EMBL/GenBank/DDBJ whole genome shotgun (WGS) entry which is preliminary data.</text>
</comment>
<dbReference type="AlphaFoldDB" id="A0A2I0JR95"/>
<organism evidence="1 2">
    <name type="scientific">Punica granatum</name>
    <name type="common">Pomegranate</name>
    <dbReference type="NCBI Taxonomy" id="22663"/>
    <lineage>
        <taxon>Eukaryota</taxon>
        <taxon>Viridiplantae</taxon>
        <taxon>Streptophyta</taxon>
        <taxon>Embryophyta</taxon>
        <taxon>Tracheophyta</taxon>
        <taxon>Spermatophyta</taxon>
        <taxon>Magnoliopsida</taxon>
        <taxon>eudicotyledons</taxon>
        <taxon>Gunneridae</taxon>
        <taxon>Pentapetalae</taxon>
        <taxon>rosids</taxon>
        <taxon>malvids</taxon>
        <taxon>Myrtales</taxon>
        <taxon>Lythraceae</taxon>
        <taxon>Punica</taxon>
    </lineage>
</organism>
<accession>A0A2I0JR95</accession>
<keyword evidence="2" id="KW-1185">Reference proteome</keyword>
<name>A0A2I0JR95_PUNGR</name>
<sequence>MADVGVLMHPMRKAKIPYMLLLFRSFYQLARNPCSNEESFYFKYQNPNLANANGHVLKQVEDYMSANFELRIEWFFIRNDKNGHVFEWRTQSLKDLIDPMPIKFSD</sequence>
<proteinExistence type="predicted"/>
<dbReference type="Proteomes" id="UP000233551">
    <property type="component" value="Unassembled WGS sequence"/>
</dbReference>
<protein>
    <submittedName>
        <fullName evidence="1">Uncharacterized protein</fullName>
    </submittedName>
</protein>
<evidence type="ECO:0000313" key="2">
    <source>
        <dbReference type="Proteomes" id="UP000233551"/>
    </source>
</evidence>
<dbReference type="EMBL" id="PGOL01001340">
    <property type="protein sequence ID" value="PKI58802.1"/>
    <property type="molecule type" value="Genomic_DNA"/>
</dbReference>
<gene>
    <name evidence="1" type="ORF">CRG98_020792</name>
</gene>
<evidence type="ECO:0000313" key="1">
    <source>
        <dbReference type="EMBL" id="PKI58802.1"/>
    </source>
</evidence>